<reference evidence="1 3" key="1">
    <citation type="journal article" date="2014" name="Nat. Genet.">
        <title>Genome and transcriptome of the porcine whipworm Trichuris suis.</title>
        <authorList>
            <person name="Jex A.R."/>
            <person name="Nejsum P."/>
            <person name="Schwarz E.M."/>
            <person name="Hu L."/>
            <person name="Young N.D."/>
            <person name="Hall R.S."/>
            <person name="Korhonen P.K."/>
            <person name="Liao S."/>
            <person name="Thamsborg S."/>
            <person name="Xia J."/>
            <person name="Xu P."/>
            <person name="Wang S."/>
            <person name="Scheerlinck J.P."/>
            <person name="Hofmann A."/>
            <person name="Sternberg P.W."/>
            <person name="Wang J."/>
            <person name="Gasser R.B."/>
        </authorList>
    </citation>
    <scope>NUCLEOTIDE SEQUENCE [LARGE SCALE GENOMIC DNA]</scope>
    <source>
        <strain evidence="2">DCEP-RM93F</strain>
        <strain evidence="1">DCEP-RM93M</strain>
    </source>
</reference>
<sequence>METRIERQLVVSKRKEFKFLSSLTGRDAPNLLPEAQLQHTNSSVVHCPFWKKELNQQATYEFEGINGLTSYDRRRSANAEVGVEMI</sequence>
<dbReference type="EMBL" id="KL367512">
    <property type="protein sequence ID" value="KFD67658.1"/>
    <property type="molecule type" value="Genomic_DNA"/>
</dbReference>
<name>A0A085M020_9BILA</name>
<evidence type="ECO:0000313" key="2">
    <source>
        <dbReference type="EMBL" id="KFD67658.1"/>
    </source>
</evidence>
<dbReference type="AlphaFoldDB" id="A0A085M020"/>
<accession>A0A085M020</accession>
<protein>
    <submittedName>
        <fullName evidence="1">Uncharacterized protein</fullName>
    </submittedName>
</protein>
<evidence type="ECO:0000313" key="1">
    <source>
        <dbReference type="EMBL" id="KFD50566.1"/>
    </source>
</evidence>
<proteinExistence type="predicted"/>
<evidence type="ECO:0000313" key="3">
    <source>
        <dbReference type="Proteomes" id="UP000030764"/>
    </source>
</evidence>
<dbReference type="Proteomes" id="UP000030764">
    <property type="component" value="Unassembled WGS sequence"/>
</dbReference>
<dbReference type="Proteomes" id="UP000030758">
    <property type="component" value="Unassembled WGS sequence"/>
</dbReference>
<organism evidence="1 3">
    <name type="scientific">Trichuris suis</name>
    <name type="common">pig whipworm</name>
    <dbReference type="NCBI Taxonomy" id="68888"/>
    <lineage>
        <taxon>Eukaryota</taxon>
        <taxon>Metazoa</taxon>
        <taxon>Ecdysozoa</taxon>
        <taxon>Nematoda</taxon>
        <taxon>Enoplea</taxon>
        <taxon>Dorylaimia</taxon>
        <taxon>Trichinellida</taxon>
        <taxon>Trichuridae</taxon>
        <taxon>Trichuris</taxon>
    </lineage>
</organism>
<dbReference type="EMBL" id="KL363251">
    <property type="protein sequence ID" value="KFD50566.1"/>
    <property type="molecule type" value="Genomic_DNA"/>
</dbReference>
<gene>
    <name evidence="1" type="ORF">M513_08515</name>
    <name evidence="2" type="ORF">M514_08515</name>
</gene>
<keyword evidence="3" id="KW-1185">Reference proteome</keyword>